<dbReference type="Proteomes" id="UP000249873">
    <property type="component" value="Chromosome"/>
</dbReference>
<dbReference type="SUPFAM" id="SSF53335">
    <property type="entry name" value="S-adenosyl-L-methionine-dependent methyltransferases"/>
    <property type="match status" value="1"/>
</dbReference>
<dbReference type="EMBL" id="CP029480">
    <property type="protein sequence ID" value="AWV99851.1"/>
    <property type="molecule type" value="Genomic_DNA"/>
</dbReference>
<dbReference type="CDD" id="cd02440">
    <property type="entry name" value="AdoMet_MTases"/>
    <property type="match status" value="1"/>
</dbReference>
<sequence length="330" mass="37649">MQLKKTTNDSTDQNELDILPTVISDKFICPVCNAKLFLADTHVSCVNDLCKTLFPVINGIPILINERDSIFNIKDFTIDRKDSGTPRVNGFLKFLKGNFPTLSNNLSSKKNFEKLEELLSVKTNPKVLIVGGATITTDTELIFNEKNIIVESDIYFGPRTKIIFDAHDIPFEDESFDLIIFQAVLEHVADPYKCVEEAHRVLKNDGVIFAATPFMQQVHMRAFDFTRFTHLGHRRLFRKFEEIDSGVSAGTGVALGWSIKYFLYSLSDQKFIRLFFKIASSLLLFWLKYIDLIIKNNMGSYDAASAFYFVGRKSKEVLSDKELVKLYKGF</sequence>
<evidence type="ECO:0000313" key="3">
    <source>
        <dbReference type="Proteomes" id="UP000249873"/>
    </source>
</evidence>
<gene>
    <name evidence="2" type="ORF">DJ013_17400</name>
</gene>
<dbReference type="Gene3D" id="2.20.25.10">
    <property type="match status" value="1"/>
</dbReference>
<dbReference type="KEGG" id="als:DJ013_17400"/>
<dbReference type="RefSeq" id="WP_111373219.1">
    <property type="nucleotide sequence ID" value="NZ_CP029480.1"/>
</dbReference>
<dbReference type="SUPFAM" id="SSF158997">
    <property type="entry name" value="Trm112p-like"/>
    <property type="match status" value="1"/>
</dbReference>
<reference evidence="2 3" key="1">
    <citation type="submission" date="2018-05" db="EMBL/GenBank/DDBJ databases">
        <title>Complete genome sequence of Arcticibacterium luteifluviistationis SM1504T, a cytophagaceae bacterium isolated from Arctic surface seawater.</title>
        <authorList>
            <person name="Li Y."/>
            <person name="Qin Q.-L."/>
        </authorList>
    </citation>
    <scope>NUCLEOTIDE SEQUENCE [LARGE SCALE GENOMIC DNA]</scope>
    <source>
        <strain evidence="2 3">SM1504</strain>
    </source>
</reference>
<keyword evidence="2" id="KW-0808">Transferase</keyword>
<dbReference type="OrthoDB" id="9805171at2"/>
<protein>
    <submittedName>
        <fullName evidence="2">Methyltransferase type 11</fullName>
    </submittedName>
</protein>
<organism evidence="2 3">
    <name type="scientific">Arcticibacterium luteifluviistationis</name>
    <dbReference type="NCBI Taxonomy" id="1784714"/>
    <lineage>
        <taxon>Bacteria</taxon>
        <taxon>Pseudomonadati</taxon>
        <taxon>Bacteroidota</taxon>
        <taxon>Cytophagia</taxon>
        <taxon>Cytophagales</taxon>
        <taxon>Leadbetterellaceae</taxon>
        <taxon>Arcticibacterium</taxon>
    </lineage>
</organism>
<proteinExistence type="predicted"/>
<feature type="domain" description="Methyltransferase type 11" evidence="1">
    <location>
        <begin position="162"/>
        <end position="209"/>
    </location>
</feature>
<dbReference type="InterPro" id="IPR029063">
    <property type="entry name" value="SAM-dependent_MTases_sf"/>
</dbReference>
<dbReference type="GO" id="GO:0032259">
    <property type="term" value="P:methylation"/>
    <property type="evidence" value="ECO:0007669"/>
    <property type="project" value="UniProtKB-KW"/>
</dbReference>
<name>A0A2Z4GFB0_9BACT</name>
<dbReference type="GO" id="GO:0008757">
    <property type="term" value="F:S-adenosylmethionine-dependent methyltransferase activity"/>
    <property type="evidence" value="ECO:0007669"/>
    <property type="project" value="InterPro"/>
</dbReference>
<dbReference type="AlphaFoldDB" id="A0A2Z4GFB0"/>
<dbReference type="Pfam" id="PF08241">
    <property type="entry name" value="Methyltransf_11"/>
    <property type="match status" value="1"/>
</dbReference>
<accession>A0A2Z4GFB0</accession>
<dbReference type="InterPro" id="IPR013216">
    <property type="entry name" value="Methyltransf_11"/>
</dbReference>
<evidence type="ECO:0000313" key="2">
    <source>
        <dbReference type="EMBL" id="AWV99851.1"/>
    </source>
</evidence>
<keyword evidence="2" id="KW-0489">Methyltransferase</keyword>
<dbReference type="Gene3D" id="3.40.50.150">
    <property type="entry name" value="Vaccinia Virus protein VP39"/>
    <property type="match status" value="1"/>
</dbReference>
<evidence type="ECO:0000259" key="1">
    <source>
        <dbReference type="Pfam" id="PF08241"/>
    </source>
</evidence>
<keyword evidence="3" id="KW-1185">Reference proteome</keyword>